<evidence type="ECO:0000313" key="2">
    <source>
        <dbReference type="EMBL" id="MBY0754559.1"/>
    </source>
</evidence>
<feature type="coiled-coil region" evidence="1">
    <location>
        <begin position="1"/>
        <end position="28"/>
    </location>
</feature>
<organism evidence="2 3">
    <name type="scientific">Clostridium sardiniense</name>
    <name type="common">Clostridium absonum</name>
    <dbReference type="NCBI Taxonomy" id="29369"/>
    <lineage>
        <taxon>Bacteria</taxon>
        <taxon>Bacillati</taxon>
        <taxon>Bacillota</taxon>
        <taxon>Clostridia</taxon>
        <taxon>Eubacteriales</taxon>
        <taxon>Clostridiaceae</taxon>
        <taxon>Clostridium</taxon>
    </lineage>
</organism>
<evidence type="ECO:0000256" key="1">
    <source>
        <dbReference type="SAM" id="Coils"/>
    </source>
</evidence>
<protein>
    <submittedName>
        <fullName evidence="2">Uncharacterized protein</fullName>
    </submittedName>
</protein>
<proteinExistence type="predicted"/>
<keyword evidence="1" id="KW-0175">Coiled coil</keyword>
<accession>A0ABS7KUR5</accession>
<dbReference type="RefSeq" id="WP_221859309.1">
    <property type="nucleotide sequence ID" value="NZ_JAIKTU010000003.1"/>
</dbReference>
<sequence>MQIHSEEIEILIKENQELKLENEVLSRQVCDSKSWTSIREGIIIPRLTKLSIKRHLISMITTPIGQIVKEYLDLRRLSEIDETNYDEAKSIVVELLDVLENHECSKSSRLNM</sequence>
<dbReference type="Proteomes" id="UP001299068">
    <property type="component" value="Unassembled WGS sequence"/>
</dbReference>
<evidence type="ECO:0000313" key="3">
    <source>
        <dbReference type="Proteomes" id="UP001299068"/>
    </source>
</evidence>
<comment type="caution">
    <text evidence="2">The sequence shown here is derived from an EMBL/GenBank/DDBJ whole genome shotgun (WGS) entry which is preliminary data.</text>
</comment>
<name>A0ABS7KUR5_CLOSR</name>
<dbReference type="EMBL" id="JAIKTU010000003">
    <property type="protein sequence ID" value="MBY0754559.1"/>
    <property type="molecule type" value="Genomic_DNA"/>
</dbReference>
<reference evidence="2 3" key="1">
    <citation type="journal article" date="2021" name="Cell Host Microbe">
        <title>in vivo commensal control of Clostridioides difficile virulence.</title>
        <authorList>
            <person name="Girinathan B.P."/>
            <person name="Dibenedetto N."/>
            <person name="Worley J.N."/>
            <person name="Peltier J."/>
            <person name="Arrieta-Ortiz M.L."/>
            <person name="Rupa Christinal Immanuel S."/>
            <person name="Lavin R."/>
            <person name="Delaney M.L."/>
            <person name="Cummins C."/>
            <person name="Hoffmann M."/>
            <person name="Luo Y."/>
            <person name="Gonzalez-Escalona N."/>
            <person name="Allard M."/>
            <person name="Onderdonk A.B."/>
            <person name="Gerber G.K."/>
            <person name="Sonenshein A.L."/>
            <person name="Baliga N."/>
            <person name="Dupuy B."/>
            <person name="Bry L."/>
        </authorList>
    </citation>
    <scope>NUCLEOTIDE SEQUENCE [LARGE SCALE GENOMIC DNA]</scope>
    <source>
        <strain evidence="2 3">DSM 599</strain>
    </source>
</reference>
<gene>
    <name evidence="2" type="ORF">K5V21_03720</name>
</gene>
<keyword evidence="3" id="KW-1185">Reference proteome</keyword>